<accession>A0A0K2UZG5</accession>
<organism evidence="1">
    <name type="scientific">Lepeophtheirus salmonis</name>
    <name type="common">Salmon louse</name>
    <name type="synonym">Caligus salmonis</name>
    <dbReference type="NCBI Taxonomy" id="72036"/>
    <lineage>
        <taxon>Eukaryota</taxon>
        <taxon>Metazoa</taxon>
        <taxon>Ecdysozoa</taxon>
        <taxon>Arthropoda</taxon>
        <taxon>Crustacea</taxon>
        <taxon>Multicrustacea</taxon>
        <taxon>Hexanauplia</taxon>
        <taxon>Copepoda</taxon>
        <taxon>Siphonostomatoida</taxon>
        <taxon>Caligidae</taxon>
        <taxon>Lepeophtheirus</taxon>
    </lineage>
</organism>
<dbReference type="EMBL" id="HACA01026292">
    <property type="protein sequence ID" value="CDW43653.1"/>
    <property type="molecule type" value="Transcribed_RNA"/>
</dbReference>
<sequence length="74" mass="8919">KKKKKIQLIVELGKFNRNTRLYHNTCTTAYIHLNNIYFSESYLSNIHLSKYSFGRASFEKRSVQRHFHILNIMK</sequence>
<protein>
    <submittedName>
        <fullName evidence="1">Uncharacterized protein</fullName>
    </submittedName>
</protein>
<proteinExistence type="predicted"/>
<name>A0A0K2UZG5_LEPSM</name>
<feature type="non-terminal residue" evidence="1">
    <location>
        <position position="1"/>
    </location>
</feature>
<reference evidence="1" key="1">
    <citation type="submission" date="2014-05" db="EMBL/GenBank/DDBJ databases">
        <authorList>
            <person name="Chronopoulou M."/>
        </authorList>
    </citation>
    <scope>NUCLEOTIDE SEQUENCE</scope>
    <source>
        <tissue evidence="1">Whole organism</tissue>
    </source>
</reference>
<evidence type="ECO:0000313" key="1">
    <source>
        <dbReference type="EMBL" id="CDW43653.1"/>
    </source>
</evidence>
<dbReference type="AlphaFoldDB" id="A0A0K2UZG5"/>